<organism evidence="1">
    <name type="scientific">Brassica cretica</name>
    <name type="common">Mustard</name>
    <dbReference type="NCBI Taxonomy" id="69181"/>
    <lineage>
        <taxon>Eukaryota</taxon>
        <taxon>Viridiplantae</taxon>
        <taxon>Streptophyta</taxon>
        <taxon>Embryophyta</taxon>
        <taxon>Tracheophyta</taxon>
        <taxon>Spermatophyta</taxon>
        <taxon>Magnoliopsida</taxon>
        <taxon>eudicotyledons</taxon>
        <taxon>Gunneridae</taxon>
        <taxon>Pentapetalae</taxon>
        <taxon>rosids</taxon>
        <taxon>malvids</taxon>
        <taxon>Brassicales</taxon>
        <taxon>Brassicaceae</taxon>
        <taxon>Brassiceae</taxon>
        <taxon>Brassica</taxon>
    </lineage>
</organism>
<evidence type="ECO:0000313" key="1">
    <source>
        <dbReference type="EMBL" id="KAF2531496.1"/>
    </source>
</evidence>
<accession>A0A8S9FGC5</accession>
<dbReference type="AlphaFoldDB" id="A0A8S9FGC5"/>
<name>A0A8S9FGC5_BRACR</name>
<reference evidence="1" key="1">
    <citation type="submission" date="2019-12" db="EMBL/GenBank/DDBJ databases">
        <title>Genome sequencing and annotation of Brassica cretica.</title>
        <authorList>
            <person name="Studholme D.J."/>
            <person name="Sarris P.F."/>
        </authorList>
    </citation>
    <scope>NUCLEOTIDE SEQUENCE</scope>
    <source>
        <strain evidence="1">PFS-102/07</strain>
        <tissue evidence="1">Leaf</tissue>
    </source>
</reference>
<gene>
    <name evidence="1" type="ORF">F2Q70_00030837</name>
</gene>
<protein>
    <submittedName>
        <fullName evidence="1">Uncharacterized protein</fullName>
    </submittedName>
</protein>
<dbReference type="EMBL" id="QGKY02002305">
    <property type="protein sequence ID" value="KAF2531496.1"/>
    <property type="molecule type" value="Genomic_DNA"/>
</dbReference>
<comment type="caution">
    <text evidence="1">The sequence shown here is derived from an EMBL/GenBank/DDBJ whole genome shotgun (WGS) entry which is preliminary data.</text>
</comment>
<sequence>MHAEIGLSVAVKSSEEDFDDSDDAIASQCRVANLTKNLEQVSGDVLSCRYKGWILISWNSFGVTKCSFCYEESWSPWHVRISTHLRFELRALQNSITGLVTLIGQEQLQLPLFGVQWLKNFADCLLEGNLTEGASNHGENNRRDKGNVNAGLLLASCC</sequence>
<proteinExistence type="predicted"/>